<dbReference type="InterPro" id="IPR003441">
    <property type="entry name" value="NAC-dom"/>
</dbReference>
<dbReference type="PROSITE" id="PS51005">
    <property type="entry name" value="NAC"/>
    <property type="match status" value="1"/>
</dbReference>
<dbReference type="GO" id="GO:0003677">
    <property type="term" value="F:DNA binding"/>
    <property type="evidence" value="ECO:0007669"/>
    <property type="project" value="InterPro"/>
</dbReference>
<keyword evidence="3" id="KW-1185">Reference proteome</keyword>
<evidence type="ECO:0000313" key="2">
    <source>
        <dbReference type="EMBL" id="MCH96358.1"/>
    </source>
</evidence>
<evidence type="ECO:0000313" key="3">
    <source>
        <dbReference type="Proteomes" id="UP000265520"/>
    </source>
</evidence>
<proteinExistence type="predicted"/>
<protein>
    <submittedName>
        <fullName evidence="2">Protein FEZ-like</fullName>
    </submittedName>
</protein>
<accession>A0A392NBC4</accession>
<dbReference type="Proteomes" id="UP000265520">
    <property type="component" value="Unassembled WGS sequence"/>
</dbReference>
<dbReference type="EMBL" id="LXQA010032134">
    <property type="protein sequence ID" value="MCH96358.1"/>
    <property type="molecule type" value="Genomic_DNA"/>
</dbReference>
<reference evidence="2 3" key="1">
    <citation type="journal article" date="2018" name="Front. Plant Sci.">
        <title>Red Clover (Trifolium pratense) and Zigzag Clover (T. medium) - A Picture of Genomic Similarities and Differences.</title>
        <authorList>
            <person name="Dluhosova J."/>
            <person name="Istvanek J."/>
            <person name="Nedelnik J."/>
            <person name="Repkova J."/>
        </authorList>
    </citation>
    <scope>NUCLEOTIDE SEQUENCE [LARGE SCALE GENOMIC DNA]</scope>
    <source>
        <strain evidence="3">cv. 10/8</strain>
        <tissue evidence="2">Leaf</tissue>
    </source>
</reference>
<organism evidence="2 3">
    <name type="scientific">Trifolium medium</name>
    <dbReference type="NCBI Taxonomy" id="97028"/>
    <lineage>
        <taxon>Eukaryota</taxon>
        <taxon>Viridiplantae</taxon>
        <taxon>Streptophyta</taxon>
        <taxon>Embryophyta</taxon>
        <taxon>Tracheophyta</taxon>
        <taxon>Spermatophyta</taxon>
        <taxon>Magnoliopsida</taxon>
        <taxon>eudicotyledons</taxon>
        <taxon>Gunneridae</taxon>
        <taxon>Pentapetalae</taxon>
        <taxon>rosids</taxon>
        <taxon>fabids</taxon>
        <taxon>Fabales</taxon>
        <taxon>Fabaceae</taxon>
        <taxon>Papilionoideae</taxon>
        <taxon>50 kb inversion clade</taxon>
        <taxon>NPAAA clade</taxon>
        <taxon>Hologalegina</taxon>
        <taxon>IRL clade</taxon>
        <taxon>Trifolieae</taxon>
        <taxon>Trifolium</taxon>
    </lineage>
</organism>
<evidence type="ECO:0000259" key="1">
    <source>
        <dbReference type="PROSITE" id="PS51005"/>
    </source>
</evidence>
<comment type="caution">
    <text evidence="2">The sequence shown here is derived from an EMBL/GenBank/DDBJ whole genome shotgun (WGS) entry which is preliminary data.</text>
</comment>
<name>A0A392NBC4_9FABA</name>
<feature type="domain" description="NAC" evidence="1">
    <location>
        <begin position="1"/>
        <end position="42"/>
    </location>
</feature>
<gene>
    <name evidence="2" type="ORF">A2U01_0017343</name>
</gene>
<dbReference type="AlphaFoldDB" id="A0A392NBC4"/>
<feature type="non-terminal residue" evidence="2">
    <location>
        <position position="1"/>
    </location>
</feature>
<sequence>RAAKGVKTDWMMHEFRLPSLIDSSSSPKKYVDKTIPANIRWSVLTSSGFSSFPITVVGDRTVIIPTNDWNLGQSAGYSRKQMLQLKEHSLTHGSHLYLKHPPPIF</sequence>
<dbReference type="GO" id="GO:0006355">
    <property type="term" value="P:regulation of DNA-templated transcription"/>
    <property type="evidence" value="ECO:0007669"/>
    <property type="project" value="InterPro"/>
</dbReference>